<proteinExistence type="predicted"/>
<evidence type="ECO:0000313" key="2">
    <source>
        <dbReference type="Proteomes" id="UP001501671"/>
    </source>
</evidence>
<comment type="caution">
    <text evidence="1">The sequence shown here is derived from an EMBL/GenBank/DDBJ whole genome shotgun (WGS) entry which is preliminary data.</text>
</comment>
<dbReference type="EMBL" id="BAABFO010000002">
    <property type="protein sequence ID" value="GAA4324364.1"/>
    <property type="molecule type" value="Genomic_DNA"/>
</dbReference>
<dbReference type="Pfam" id="PF19795">
    <property type="entry name" value="DUF6279"/>
    <property type="match status" value="1"/>
</dbReference>
<dbReference type="Proteomes" id="UP001501671">
    <property type="component" value="Unassembled WGS sequence"/>
</dbReference>
<gene>
    <name evidence="1" type="ORF">GCM10023144_05860</name>
</gene>
<keyword evidence="2" id="KW-1185">Reference proteome</keyword>
<organism evidence="1 2">
    <name type="scientific">Pigmentiphaga soli</name>
    <dbReference type="NCBI Taxonomy" id="1007095"/>
    <lineage>
        <taxon>Bacteria</taxon>
        <taxon>Pseudomonadati</taxon>
        <taxon>Pseudomonadota</taxon>
        <taxon>Betaproteobacteria</taxon>
        <taxon>Burkholderiales</taxon>
        <taxon>Alcaligenaceae</taxon>
        <taxon>Pigmentiphaga</taxon>
    </lineage>
</organism>
<evidence type="ECO:0000313" key="1">
    <source>
        <dbReference type="EMBL" id="GAA4324364.1"/>
    </source>
</evidence>
<sequence length="280" mass="31881">MLIVVAALALSGCSGLRLGYDHADTVIAFRMNDWFALSGDVEDAAKDGVRRVKAWHRREELPQYAAMLREVDARLADPRPLTAAEVLTMQQRVTQRLLRVGDRVASEFAPVLAGFGPRQRERLAAKIEDSNRDFRKENVDRPLARLRERRLDETIDRYEFWLGRLDRAQRERIRQWIDGVDPDPQGRLAQRLRRQQTFVAIVDAAPSVPQAQTAASLRALFADFDTPADPAARERRQAMLAGWAAMTADLINGATPAQRTRARERLRSMEEDFTVLSREH</sequence>
<reference evidence="2" key="1">
    <citation type="journal article" date="2019" name="Int. J. Syst. Evol. Microbiol.">
        <title>The Global Catalogue of Microorganisms (GCM) 10K type strain sequencing project: providing services to taxonomists for standard genome sequencing and annotation.</title>
        <authorList>
            <consortium name="The Broad Institute Genomics Platform"/>
            <consortium name="The Broad Institute Genome Sequencing Center for Infectious Disease"/>
            <person name="Wu L."/>
            <person name="Ma J."/>
        </authorList>
    </citation>
    <scope>NUCLEOTIDE SEQUENCE [LARGE SCALE GENOMIC DNA]</scope>
    <source>
        <strain evidence="2">JCM 17666</strain>
    </source>
</reference>
<name>A0ABP8GH81_9BURK</name>
<accession>A0ABP8GH81</accession>
<protein>
    <recommendedName>
        <fullName evidence="3">Lipoprotein</fullName>
    </recommendedName>
</protein>
<evidence type="ECO:0008006" key="3">
    <source>
        <dbReference type="Google" id="ProtNLM"/>
    </source>
</evidence>